<evidence type="ECO:0000256" key="1">
    <source>
        <dbReference type="ARBA" id="ARBA00009015"/>
    </source>
</evidence>
<feature type="domain" description="STI1" evidence="7">
    <location>
        <begin position="309"/>
        <end position="348"/>
    </location>
</feature>
<reference evidence="8" key="1">
    <citation type="submission" date="2022-03" db="EMBL/GenBank/DDBJ databases">
        <authorList>
            <person name="Martin H S."/>
        </authorList>
    </citation>
    <scope>NUCLEOTIDE SEQUENCE</scope>
</reference>
<dbReference type="SMART" id="SM00028">
    <property type="entry name" value="TPR"/>
    <property type="match status" value="3"/>
</dbReference>
<dbReference type="PANTHER" id="PTHR45883">
    <property type="entry name" value="HSC70-INTERACTING PROTEIN"/>
    <property type="match status" value="1"/>
</dbReference>
<feature type="repeat" description="TPR" evidence="5">
    <location>
        <begin position="189"/>
        <end position="222"/>
    </location>
</feature>
<keyword evidence="2" id="KW-0677">Repeat</keyword>
<dbReference type="Pfam" id="PF17830">
    <property type="entry name" value="STI1-HOP_DP"/>
    <property type="match status" value="1"/>
</dbReference>
<feature type="region of interest" description="Disordered" evidence="6">
    <location>
        <begin position="244"/>
        <end position="272"/>
    </location>
</feature>
<keyword evidence="3 5" id="KW-0802">TPR repeat</keyword>
<dbReference type="Pfam" id="PF13414">
    <property type="entry name" value="TPR_11"/>
    <property type="match status" value="1"/>
</dbReference>
<feature type="repeat" description="TPR" evidence="5">
    <location>
        <begin position="121"/>
        <end position="154"/>
    </location>
</feature>
<evidence type="ECO:0000313" key="8">
    <source>
        <dbReference type="EMBL" id="CAH2076469.1"/>
    </source>
</evidence>
<dbReference type="Pfam" id="PF13181">
    <property type="entry name" value="TPR_8"/>
    <property type="match status" value="1"/>
</dbReference>
<proteinExistence type="inferred from homology"/>
<gene>
    <name evidence="8" type="ORF">IPOD504_LOCUS17290</name>
</gene>
<dbReference type="Pfam" id="PF18253">
    <property type="entry name" value="HipN"/>
    <property type="match status" value="1"/>
</dbReference>
<dbReference type="CDD" id="cd14438">
    <property type="entry name" value="Hip_N"/>
    <property type="match status" value="1"/>
</dbReference>
<dbReference type="InterPro" id="IPR006636">
    <property type="entry name" value="STI1_HS-bd"/>
</dbReference>
<accession>A0ABN8J8Y9</accession>
<dbReference type="SMART" id="SM00727">
    <property type="entry name" value="STI1"/>
    <property type="match status" value="1"/>
</dbReference>
<feature type="compositionally biased region" description="Acidic residues" evidence="6">
    <location>
        <begin position="79"/>
        <end position="89"/>
    </location>
</feature>
<feature type="compositionally biased region" description="Polar residues" evidence="6">
    <location>
        <begin position="64"/>
        <end position="74"/>
    </location>
</feature>
<dbReference type="Gene3D" id="6.10.250.3420">
    <property type="match status" value="1"/>
</dbReference>
<feature type="non-terminal residue" evidence="8">
    <location>
        <position position="1"/>
    </location>
</feature>
<dbReference type="SUPFAM" id="SSF48452">
    <property type="entry name" value="TPR-like"/>
    <property type="match status" value="1"/>
</dbReference>
<feature type="compositionally biased region" description="Gly residues" evidence="6">
    <location>
        <begin position="369"/>
        <end position="379"/>
    </location>
</feature>
<evidence type="ECO:0000256" key="4">
    <source>
        <dbReference type="ARBA" id="ARBA00037033"/>
    </source>
</evidence>
<dbReference type="Proteomes" id="UP000837857">
    <property type="component" value="Chromosome 9"/>
</dbReference>
<dbReference type="InterPro" id="IPR034649">
    <property type="entry name" value="Hip_N"/>
</dbReference>
<evidence type="ECO:0000256" key="2">
    <source>
        <dbReference type="ARBA" id="ARBA00022737"/>
    </source>
</evidence>
<evidence type="ECO:0000256" key="5">
    <source>
        <dbReference type="PROSITE-ProRule" id="PRU00339"/>
    </source>
</evidence>
<dbReference type="InterPro" id="IPR011990">
    <property type="entry name" value="TPR-like_helical_dom_sf"/>
</dbReference>
<comment type="similarity">
    <text evidence="1">Belongs to the FAM10 family.</text>
</comment>
<dbReference type="PANTHER" id="PTHR45883:SF2">
    <property type="entry name" value="HSC70-INTERACTING PROTEIN"/>
    <property type="match status" value="1"/>
</dbReference>
<comment type="function">
    <text evidence="4">One HIP oligomer binds the ATPase domains of at least two HSC70 molecules dependent on activation of the HSC70 ATPase by HSP40. Stabilizes the ADP state of HSC70 that has a high affinity for substrate protein. Through its own chaperone activity, it may contribute to the interaction of HSC70 with various target proteins.</text>
</comment>
<dbReference type="Gene3D" id="1.25.40.10">
    <property type="entry name" value="Tetratricopeptide repeat domain"/>
    <property type="match status" value="1"/>
</dbReference>
<feature type="compositionally biased region" description="Basic and acidic residues" evidence="6">
    <location>
        <begin position="247"/>
        <end position="256"/>
    </location>
</feature>
<evidence type="ECO:0000256" key="6">
    <source>
        <dbReference type="SAM" id="MobiDB-lite"/>
    </source>
</evidence>
<dbReference type="EMBL" id="OW152821">
    <property type="protein sequence ID" value="CAH2076469.1"/>
    <property type="molecule type" value="Genomic_DNA"/>
</dbReference>
<dbReference type="InterPro" id="IPR041243">
    <property type="entry name" value="STI1/HOP_DP"/>
</dbReference>
<name>A0ABN8J8Y9_9NEOP</name>
<sequence>MSCPFNEEQLAQLKAFIELCKTQPQILQHPKLSFFKDYLVSLGVTLPTATFGTKHFTHSGDGATDNNEAADNAQSSSGEDSEPESDVELNMEGVVEGDPIDNNQLMGELGKEPTDEERDQSDEKRSEAMKAFSEQNFEEAIKLYTEAIQLNPQSALLFAKRGQVYLKLNKPNACIKDCTRALELNCDSAAAYKFRGRAYRLLGKFEEASHDLCESLKIDYDDQTNEWLNDVKPNAEKLRQHKLSVQRKKEEKEHREKLRRLRKAQEARSNAAKAQAKAHAHTAPGGMPGPGGFPGSGISNDDLTSLLMDPEVVSAFQDPEIMNAFQDVSANPANYIKYQNNPKITAAFQKLQGKFSRVGSMPFSGGFPGFGRAGAGGPGAEPKATDDDVGLD</sequence>
<feature type="region of interest" description="Disordered" evidence="6">
    <location>
        <begin position="369"/>
        <end position="392"/>
    </location>
</feature>
<dbReference type="InterPro" id="IPR019734">
    <property type="entry name" value="TPR_rpt"/>
</dbReference>
<protein>
    <recommendedName>
        <fullName evidence="7">STI1 domain-containing protein</fullName>
    </recommendedName>
</protein>
<feature type="region of interest" description="Disordered" evidence="6">
    <location>
        <begin position="57"/>
        <end position="129"/>
    </location>
</feature>
<evidence type="ECO:0000256" key="3">
    <source>
        <dbReference type="ARBA" id="ARBA00022803"/>
    </source>
</evidence>
<dbReference type="PROSITE" id="PS50005">
    <property type="entry name" value="TPR"/>
    <property type="match status" value="2"/>
</dbReference>
<dbReference type="Gene3D" id="1.10.260.100">
    <property type="match status" value="1"/>
</dbReference>
<keyword evidence="9" id="KW-1185">Reference proteome</keyword>
<evidence type="ECO:0000259" key="7">
    <source>
        <dbReference type="SMART" id="SM00727"/>
    </source>
</evidence>
<organism evidence="8 9">
    <name type="scientific">Iphiclides podalirius</name>
    <name type="common">scarce swallowtail</name>
    <dbReference type="NCBI Taxonomy" id="110791"/>
    <lineage>
        <taxon>Eukaryota</taxon>
        <taxon>Metazoa</taxon>
        <taxon>Ecdysozoa</taxon>
        <taxon>Arthropoda</taxon>
        <taxon>Hexapoda</taxon>
        <taxon>Insecta</taxon>
        <taxon>Pterygota</taxon>
        <taxon>Neoptera</taxon>
        <taxon>Endopterygota</taxon>
        <taxon>Lepidoptera</taxon>
        <taxon>Glossata</taxon>
        <taxon>Ditrysia</taxon>
        <taxon>Papilionoidea</taxon>
        <taxon>Papilionidae</taxon>
        <taxon>Papilioninae</taxon>
        <taxon>Iphiclides</taxon>
    </lineage>
</organism>
<evidence type="ECO:0000313" key="9">
    <source>
        <dbReference type="Proteomes" id="UP000837857"/>
    </source>
</evidence>